<evidence type="ECO:0000313" key="2">
    <source>
        <dbReference type="EMBL" id="RDK87315.1"/>
    </source>
</evidence>
<evidence type="ECO:0000313" key="3">
    <source>
        <dbReference type="Proteomes" id="UP000255317"/>
    </source>
</evidence>
<dbReference type="PROSITE" id="PS51257">
    <property type="entry name" value="PROKAR_LIPOPROTEIN"/>
    <property type="match status" value="1"/>
</dbReference>
<gene>
    <name evidence="2" type="ORF">C8D94_102502</name>
</gene>
<reference evidence="2 3" key="1">
    <citation type="submission" date="2018-07" db="EMBL/GenBank/DDBJ databases">
        <title>Genomic Encyclopedia of Type Strains, Phase IV (KMG-IV): sequencing the most valuable type-strain genomes for metagenomic binning, comparative biology and taxonomic classification.</title>
        <authorList>
            <person name="Goeker M."/>
        </authorList>
    </citation>
    <scope>NUCLEOTIDE SEQUENCE [LARGE SCALE GENOMIC DNA]</scope>
    <source>
        <strain evidence="2 3">DSM 101478</strain>
    </source>
</reference>
<dbReference type="Proteomes" id="UP000255317">
    <property type="component" value="Unassembled WGS sequence"/>
</dbReference>
<protein>
    <submittedName>
        <fullName evidence="2">Calcineurin-like phosphoesterase family protein</fullName>
    </submittedName>
</protein>
<evidence type="ECO:0000259" key="1">
    <source>
        <dbReference type="Pfam" id="PF00149"/>
    </source>
</evidence>
<dbReference type="Gene3D" id="2.40.160.50">
    <property type="entry name" value="membrane protein fhac: a member of the omp85/tpsb transporter family"/>
    <property type="match status" value="1"/>
</dbReference>
<dbReference type="Pfam" id="PF00149">
    <property type="entry name" value="Metallophos"/>
    <property type="match status" value="1"/>
</dbReference>
<dbReference type="InterPro" id="IPR029052">
    <property type="entry name" value="Metallo-depent_PP-like"/>
</dbReference>
<keyword evidence="3" id="KW-1185">Reference proteome</keyword>
<dbReference type="EMBL" id="QRAO01000002">
    <property type="protein sequence ID" value="RDK87315.1"/>
    <property type="molecule type" value="Genomic_DNA"/>
</dbReference>
<accession>A0A370QG21</accession>
<organism evidence="2 3">
    <name type="scientific">Marinirhabdus gelatinilytica</name>
    <dbReference type="NCBI Taxonomy" id="1703343"/>
    <lineage>
        <taxon>Bacteria</taxon>
        <taxon>Pseudomonadati</taxon>
        <taxon>Bacteroidota</taxon>
        <taxon>Flavobacteriia</taxon>
        <taxon>Flavobacteriales</taxon>
        <taxon>Flavobacteriaceae</taxon>
    </lineage>
</organism>
<name>A0A370QG21_9FLAO</name>
<feature type="domain" description="Calcineurin-like phosphoesterase" evidence="1">
    <location>
        <begin position="49"/>
        <end position="239"/>
    </location>
</feature>
<dbReference type="Gene3D" id="3.60.21.10">
    <property type="match status" value="1"/>
</dbReference>
<dbReference type="SUPFAM" id="SSF56300">
    <property type="entry name" value="Metallo-dependent phosphatases"/>
    <property type="match status" value="1"/>
</dbReference>
<proteinExistence type="predicted"/>
<dbReference type="RefSeq" id="WP_115123500.1">
    <property type="nucleotide sequence ID" value="NZ_QRAO01000002.1"/>
</dbReference>
<dbReference type="InterPro" id="IPR004843">
    <property type="entry name" value="Calcineurin-like_PHP"/>
</dbReference>
<dbReference type="OrthoDB" id="333971at2"/>
<dbReference type="GO" id="GO:0016787">
    <property type="term" value="F:hydrolase activity"/>
    <property type="evidence" value="ECO:0007669"/>
    <property type="project" value="InterPro"/>
</dbReference>
<sequence>MNFFMKLRVFPFYFLFILFFYSCATYSPQYRDTEITYTYPSDKSIEQTFYLIGDAGKSPIGGMSDALTAFKNYIKDKDTEGNYAIFLGDNIYPDGLPPENSPDRDRAAYMLDAQVASMVNFKGNIFFIPGNHDWYNNGLEGLLREQEYLKQKMSGTEVLKPSNGCPLESISVSPNIQLIMIDSQWYLEDWNLHPNINENCEIKSREKFFIELELELEKNKNKNIVFAMHHPMFTNGTHGGFFGANKHLYPTQKKIPLPGLSSLVAQIRAQGGVSVQDRYNELSNKFMNRLATVARNFDNLVFASGHEHTLQHIEQGGLVQILSGSGAKAGFAALGKDGLFSYGGQGFAVYDVFTDGSTYVRYFGVGQEKHPKLLFEKQIFKAKDSFNLATLPRQFPETITTPIYKQDSINEALFFKTIWGKKYKDAYATPISAKVANLDSLYGGLTVVRENNTKDYKNLILRDRAGNLYNLRALQKQALKVLDRRDIVKNENPENQDVDEDQNTDFTTPETYGSEFYTASHPYATLAIPTLADSINIFQNRPNLIYVPKQRALKNYNADFGDELYYISVAPSENNEGDRIFQYARDIETTDDILLKLRKANNVKIDEETYIKARLFDMLIGDWDREPDHWRWALYYTKGNDSVYVPIARNRNDAFASLDGDILDVARSIFGSSHQRHIYTENLTDFKWFNAEGIILDRALLQKSNSSQWKFVAEKIQSQLTDEVIDIAFDNVPIATRDESLEETITTLKARRDNLVTIAQAYYKYLNELRTIKGTDGANYFEITRNGDGSTIVKEFDYINTTKGTLQKEVTYYEDQTKQVWVYGLGGDDYFEVNGTGKGHTLVRMVGGHGHDTYTIKNSHRTRVYDHKSKPNTVAEKNGAVVRLTDLYTLNTYDYRKQVGSENNFTATAGYNPDYDARVGLQYTYEINGFSRNPFSKRHRLNANYYFGTTSFDLAYQGEIANLYKTFNLSFGGRVTSPNYVFNYFGYGNETKNPQEALGFDANRVEVQTFSGNIGLLRNSYFGSFFKLQTRLEAITVNSTITGIENPENAALPEDTKYYGTLEGIYSYRSFDNARNPSRGMLFDLNLGITENFEEMERVFGFLHTRLGFYNSLTSNEKLVLRTNVQGQFNFGNRFDFYQAVTLGGSNGLRGFRQDRFAGKSSLVGSADVRYSFGEFRIELFPMQVGVYGGADLGRVWTPSGSSQRWHNSYGGGLWLNGRGGLTFTSSLFHSTEDTRFVFGLNFGF</sequence>
<dbReference type="AlphaFoldDB" id="A0A370QG21"/>
<comment type="caution">
    <text evidence="2">The sequence shown here is derived from an EMBL/GenBank/DDBJ whole genome shotgun (WGS) entry which is preliminary data.</text>
</comment>